<name>A0A1H6SSL5_9GAMM</name>
<dbReference type="PROSITE" id="PS50887">
    <property type="entry name" value="GGDEF"/>
    <property type="match status" value="1"/>
</dbReference>
<keyword evidence="5 6" id="KW-0472">Membrane</keyword>
<proteinExistence type="predicted"/>
<keyword evidence="4 6" id="KW-1133">Transmembrane helix</keyword>
<evidence type="ECO:0000313" key="11">
    <source>
        <dbReference type="Proteomes" id="UP000242999"/>
    </source>
</evidence>
<dbReference type="SUPFAM" id="SSF141868">
    <property type="entry name" value="EAL domain-like"/>
    <property type="match status" value="1"/>
</dbReference>
<evidence type="ECO:0000259" key="8">
    <source>
        <dbReference type="PROSITE" id="PS50883"/>
    </source>
</evidence>
<keyword evidence="11" id="KW-1185">Reference proteome</keyword>
<feature type="transmembrane region" description="Helical" evidence="6">
    <location>
        <begin position="222"/>
        <end position="241"/>
    </location>
</feature>
<evidence type="ECO:0000256" key="6">
    <source>
        <dbReference type="SAM" id="Phobius"/>
    </source>
</evidence>
<keyword evidence="3 6" id="KW-0812">Transmembrane</keyword>
<dbReference type="GO" id="GO:0071111">
    <property type="term" value="F:cyclic-guanylate-specific phosphodiesterase activity"/>
    <property type="evidence" value="ECO:0007669"/>
    <property type="project" value="InterPro"/>
</dbReference>
<dbReference type="Gene3D" id="3.20.20.450">
    <property type="entry name" value="EAL domain"/>
    <property type="match status" value="1"/>
</dbReference>
<dbReference type="PROSITE" id="PS50839">
    <property type="entry name" value="CHASE"/>
    <property type="match status" value="1"/>
</dbReference>
<evidence type="ECO:0000256" key="1">
    <source>
        <dbReference type="ARBA" id="ARBA00004651"/>
    </source>
</evidence>
<dbReference type="Gene3D" id="3.30.70.270">
    <property type="match status" value="1"/>
</dbReference>
<feature type="transmembrane region" description="Helical" evidence="6">
    <location>
        <begin position="29"/>
        <end position="49"/>
    </location>
</feature>
<feature type="domain" description="CHASE" evidence="7">
    <location>
        <begin position="354"/>
        <end position="449"/>
    </location>
</feature>
<dbReference type="CDD" id="cd01948">
    <property type="entry name" value="EAL"/>
    <property type="match status" value="1"/>
</dbReference>
<dbReference type="InterPro" id="IPR042240">
    <property type="entry name" value="CHASE_sf"/>
</dbReference>
<evidence type="ECO:0000256" key="2">
    <source>
        <dbReference type="ARBA" id="ARBA00022475"/>
    </source>
</evidence>
<dbReference type="InterPro" id="IPR035919">
    <property type="entry name" value="EAL_sf"/>
</dbReference>
<feature type="transmembrane region" description="Helical" evidence="6">
    <location>
        <begin position="118"/>
        <end position="141"/>
    </location>
</feature>
<dbReference type="InterPro" id="IPR001633">
    <property type="entry name" value="EAL_dom"/>
</dbReference>
<dbReference type="Pfam" id="PF05231">
    <property type="entry name" value="MASE1"/>
    <property type="match status" value="1"/>
</dbReference>
<dbReference type="SMART" id="SM01079">
    <property type="entry name" value="CHASE"/>
    <property type="match status" value="1"/>
</dbReference>
<gene>
    <name evidence="10" type="ORF">SAMN05421831_10839</name>
</gene>
<organism evidence="10 11">
    <name type="scientific">Allopseudospirillum japonicum</name>
    <dbReference type="NCBI Taxonomy" id="64971"/>
    <lineage>
        <taxon>Bacteria</taxon>
        <taxon>Pseudomonadati</taxon>
        <taxon>Pseudomonadota</taxon>
        <taxon>Gammaproteobacteria</taxon>
        <taxon>Oceanospirillales</taxon>
        <taxon>Oceanospirillaceae</taxon>
        <taxon>Allopseudospirillum</taxon>
    </lineage>
</organism>
<reference evidence="11" key="1">
    <citation type="submission" date="2016-10" db="EMBL/GenBank/DDBJ databases">
        <authorList>
            <person name="Varghese N."/>
            <person name="Submissions S."/>
        </authorList>
    </citation>
    <scope>NUCLEOTIDE SEQUENCE [LARGE SCALE GENOMIC DNA]</scope>
    <source>
        <strain evidence="11">DSM 7165</strain>
    </source>
</reference>
<dbReference type="RefSeq" id="WP_093310085.1">
    <property type="nucleotide sequence ID" value="NZ_FNYH01000008.1"/>
</dbReference>
<dbReference type="InterPro" id="IPR000160">
    <property type="entry name" value="GGDEF_dom"/>
</dbReference>
<evidence type="ECO:0000256" key="5">
    <source>
        <dbReference type="ARBA" id="ARBA00023136"/>
    </source>
</evidence>
<dbReference type="InterPro" id="IPR043128">
    <property type="entry name" value="Rev_trsase/Diguanyl_cyclase"/>
</dbReference>
<dbReference type="Gene3D" id="3.30.450.350">
    <property type="entry name" value="CHASE domain"/>
    <property type="match status" value="1"/>
</dbReference>
<dbReference type="SUPFAM" id="SSF55073">
    <property type="entry name" value="Nucleotide cyclase"/>
    <property type="match status" value="1"/>
</dbReference>
<dbReference type="InterPro" id="IPR050706">
    <property type="entry name" value="Cyclic-di-GMP_PDE-like"/>
</dbReference>
<sequence length="1007" mass="113804">MKLTYLASVLMLTLAYALAGHLVVSMGLHAQVVPLWVPAGIGLGTLWYYGSKLWPGVFLGNLLFNLSIHWRWQNTLNFDESLQALVMALGASAHVLLAFYLLRPRIHNLFQLAKEEDAFFFVLYAGALTSLVSAGIGSSALHFIGQSEYANTSWWDSAFSWWMGDTFGAVLVTPVVLLMLRCFHQGYLCFSYRAQALPLPVISGDSKDQDHHHWQSNNDRRLFILLLGIALGVILLNYFYLQQQREQLSAHFAKDVQVVEARLQAWMQKNLKDLSSLERQYTQNQGLTPTEFRDATWQIFRTNPSVRAYSWDPLIHIDQRQTFEQDTRTLLARSDYQVRGETLSGHQLDHLLLPVKYVEPLYVNQAALGFNLLSKEDRQRWVIQAQSQSGPIATQILRLVQDQQQPAFLILHPVYQQAGEALMTSSKHLAGYMVGVFTVDSLIKLALQEANLNFVAVSAYERSASTPFYQTRVGLGQDIQNLPLHEKFTIEVAHQHWHLHIQAGHNYLSANQGSSVYHVQSLLVLIACLATAVLLTTHSREYTLAAKVQRKTQDLNYLARHDILTGLPNRLFLQEKVAALLSQTPSKSFALFFIDLDRFKIINDSLGHQVGDDLLNAVGHYLTQVLPKEGDLIRNGGDEFVFIYPFARHHSAEENACLAQEVAETILCLGQYTFDLKQLALQVTSSVGISLSPKHGTTLDALIKHADTAMYAAKAQGKNTYAFYTEEQTDVTVRYFALEQDLRSALLQDNELTLHYQPQFKLNIYGDAYLSGFEALVRWHHPQQGWLSPGEFIPLAEETRLIIPLGWKVIELACQQIRLWLDAGYHPPLVAVNISALQLLQSDFNTKLDSLVHHYGLQAEHLELEITESLLMQDPEYTENKLHQLRHAGYRLALDDFGTGYSSLHRLKRLPLDRLKIDRSFVQDIGQCKEDEAIIQTVLQLGTSLGMQVLAEGIETQEQLMFLARRGCHEVQGFLLGRPQAASECNFLLAAEHLDGLKTPQLTHHVS</sequence>
<feature type="transmembrane region" description="Helical" evidence="6">
    <location>
        <begin position="161"/>
        <end position="183"/>
    </location>
</feature>
<feature type="domain" description="GGDEF" evidence="9">
    <location>
        <begin position="587"/>
        <end position="726"/>
    </location>
</feature>
<evidence type="ECO:0000259" key="7">
    <source>
        <dbReference type="PROSITE" id="PS50839"/>
    </source>
</evidence>
<protein>
    <submittedName>
        <fullName evidence="10">Diguanylate cyclase (GGDEF) domain-containing protein</fullName>
    </submittedName>
</protein>
<feature type="transmembrane region" description="Helical" evidence="6">
    <location>
        <begin position="84"/>
        <end position="102"/>
    </location>
</feature>
<dbReference type="OrthoDB" id="8553030at2"/>
<dbReference type="InterPro" id="IPR006189">
    <property type="entry name" value="CHASE_dom"/>
</dbReference>
<feature type="domain" description="EAL" evidence="8">
    <location>
        <begin position="735"/>
        <end position="993"/>
    </location>
</feature>
<evidence type="ECO:0000256" key="4">
    <source>
        <dbReference type="ARBA" id="ARBA00022989"/>
    </source>
</evidence>
<dbReference type="GO" id="GO:0007165">
    <property type="term" value="P:signal transduction"/>
    <property type="evidence" value="ECO:0007669"/>
    <property type="project" value="UniProtKB-ARBA"/>
</dbReference>
<dbReference type="Pfam" id="PF00563">
    <property type="entry name" value="EAL"/>
    <property type="match status" value="1"/>
</dbReference>
<dbReference type="PANTHER" id="PTHR33121:SF71">
    <property type="entry name" value="OXYGEN SENSOR PROTEIN DOSP"/>
    <property type="match status" value="1"/>
</dbReference>
<dbReference type="PANTHER" id="PTHR33121">
    <property type="entry name" value="CYCLIC DI-GMP PHOSPHODIESTERASE PDEF"/>
    <property type="match status" value="1"/>
</dbReference>
<keyword evidence="2" id="KW-1003">Cell membrane</keyword>
<dbReference type="InterPro" id="IPR029787">
    <property type="entry name" value="Nucleotide_cyclase"/>
</dbReference>
<dbReference type="CDD" id="cd01949">
    <property type="entry name" value="GGDEF"/>
    <property type="match status" value="1"/>
</dbReference>
<dbReference type="Pfam" id="PF03924">
    <property type="entry name" value="CHASE"/>
    <property type="match status" value="1"/>
</dbReference>
<comment type="subcellular location">
    <subcellularLocation>
        <location evidence="1">Cell membrane</location>
        <topology evidence="1">Multi-pass membrane protein</topology>
    </subcellularLocation>
</comment>
<dbReference type="AlphaFoldDB" id="A0A1H6SSL5"/>
<dbReference type="SMART" id="SM00267">
    <property type="entry name" value="GGDEF"/>
    <property type="match status" value="1"/>
</dbReference>
<evidence type="ECO:0000313" key="10">
    <source>
        <dbReference type="EMBL" id="SEI70978.1"/>
    </source>
</evidence>
<dbReference type="InterPro" id="IPR007895">
    <property type="entry name" value="MASE1"/>
</dbReference>
<dbReference type="Proteomes" id="UP000242999">
    <property type="component" value="Unassembled WGS sequence"/>
</dbReference>
<dbReference type="NCBIfam" id="TIGR00254">
    <property type="entry name" value="GGDEF"/>
    <property type="match status" value="1"/>
</dbReference>
<accession>A0A1H6SSL5</accession>
<evidence type="ECO:0000259" key="9">
    <source>
        <dbReference type="PROSITE" id="PS50887"/>
    </source>
</evidence>
<feature type="transmembrane region" description="Helical" evidence="6">
    <location>
        <begin position="56"/>
        <end position="72"/>
    </location>
</feature>
<dbReference type="GO" id="GO:0005886">
    <property type="term" value="C:plasma membrane"/>
    <property type="evidence" value="ECO:0007669"/>
    <property type="project" value="UniProtKB-SubCell"/>
</dbReference>
<dbReference type="EMBL" id="FNYH01000008">
    <property type="protein sequence ID" value="SEI70978.1"/>
    <property type="molecule type" value="Genomic_DNA"/>
</dbReference>
<dbReference type="STRING" id="64971.SAMN05421831_10839"/>
<dbReference type="Pfam" id="PF00990">
    <property type="entry name" value="GGDEF"/>
    <property type="match status" value="1"/>
</dbReference>
<dbReference type="PROSITE" id="PS50883">
    <property type="entry name" value="EAL"/>
    <property type="match status" value="1"/>
</dbReference>
<dbReference type="SMART" id="SM00052">
    <property type="entry name" value="EAL"/>
    <property type="match status" value="1"/>
</dbReference>
<evidence type="ECO:0000256" key="3">
    <source>
        <dbReference type="ARBA" id="ARBA00022692"/>
    </source>
</evidence>